<evidence type="ECO:0000256" key="1">
    <source>
        <dbReference type="SAM" id="MobiDB-lite"/>
    </source>
</evidence>
<gene>
    <name evidence="2" type="ORF">DPMN_100812</name>
</gene>
<reference evidence="2" key="1">
    <citation type="journal article" date="2019" name="bioRxiv">
        <title>The Genome of the Zebra Mussel, Dreissena polymorpha: A Resource for Invasive Species Research.</title>
        <authorList>
            <person name="McCartney M.A."/>
            <person name="Auch B."/>
            <person name="Kono T."/>
            <person name="Mallez S."/>
            <person name="Zhang Y."/>
            <person name="Obille A."/>
            <person name="Becker A."/>
            <person name="Abrahante J.E."/>
            <person name="Garbe J."/>
            <person name="Badalamenti J.P."/>
            <person name="Herman A."/>
            <person name="Mangelson H."/>
            <person name="Liachko I."/>
            <person name="Sullivan S."/>
            <person name="Sone E.D."/>
            <person name="Koren S."/>
            <person name="Silverstein K.A.T."/>
            <person name="Beckman K.B."/>
            <person name="Gohl D.M."/>
        </authorList>
    </citation>
    <scope>NUCLEOTIDE SEQUENCE</scope>
    <source>
        <strain evidence="2">Duluth1</strain>
        <tissue evidence="2">Whole animal</tissue>
    </source>
</reference>
<evidence type="ECO:0000313" key="2">
    <source>
        <dbReference type="EMBL" id="KAH3858193.1"/>
    </source>
</evidence>
<protein>
    <submittedName>
        <fullName evidence="2">Uncharacterized protein</fullName>
    </submittedName>
</protein>
<dbReference type="PANTHER" id="PTHR35378">
    <property type="entry name" value="UNNAMED PRODUCT"/>
    <property type="match status" value="1"/>
</dbReference>
<comment type="caution">
    <text evidence="2">The sequence shown here is derived from an EMBL/GenBank/DDBJ whole genome shotgun (WGS) entry which is preliminary data.</text>
</comment>
<reference evidence="2" key="2">
    <citation type="submission" date="2020-11" db="EMBL/GenBank/DDBJ databases">
        <authorList>
            <person name="McCartney M.A."/>
            <person name="Auch B."/>
            <person name="Kono T."/>
            <person name="Mallez S."/>
            <person name="Becker A."/>
            <person name="Gohl D.M."/>
            <person name="Silverstein K.A.T."/>
            <person name="Koren S."/>
            <person name="Bechman K.B."/>
            <person name="Herman A."/>
            <person name="Abrahante J.E."/>
            <person name="Garbe J."/>
        </authorList>
    </citation>
    <scope>NUCLEOTIDE SEQUENCE</scope>
    <source>
        <strain evidence="2">Duluth1</strain>
        <tissue evidence="2">Whole animal</tissue>
    </source>
</reference>
<feature type="region of interest" description="Disordered" evidence="1">
    <location>
        <begin position="845"/>
        <end position="887"/>
    </location>
</feature>
<dbReference type="Proteomes" id="UP000828390">
    <property type="component" value="Unassembled WGS sequence"/>
</dbReference>
<dbReference type="AlphaFoldDB" id="A0A9D4R8J2"/>
<name>A0A9D4R8J2_DREPO</name>
<dbReference type="PANTHER" id="PTHR35378:SF1">
    <property type="entry name" value="C2H2-TYPE DOMAIN-CONTAINING PROTEIN"/>
    <property type="match status" value="1"/>
</dbReference>
<dbReference type="EMBL" id="JAIWYP010000003">
    <property type="protein sequence ID" value="KAH3858193.1"/>
    <property type="molecule type" value="Genomic_DNA"/>
</dbReference>
<keyword evidence="3" id="KW-1185">Reference proteome</keyword>
<feature type="region of interest" description="Disordered" evidence="1">
    <location>
        <begin position="655"/>
        <end position="732"/>
    </location>
</feature>
<accession>A0A9D4R8J2</accession>
<sequence>MNLKPSDIYYSQDSISSIFGDNTTHRGKRIGETLDDIINGRCQVTSIPVIEVKNIGGKWYTSDNRRLWVFKHLQRLGRCEQIPVRLCRNFNPRKFTTTNGGVDIRVRGHGPGGIWYMRSYPSTDLQTRTLGDTLCTAKSSDQQLRATHFNVNNPIEKHTGIELARHQIGNEFKADNSSYEKENCKSNVTASKRSDVKFKYADFSDIQSQQAIGFSDRAHDTRSPSILAMHDTNREINETKAQRGCIVQTGIVNESLQRMSISPGHTLQTTARVFSTPNAETRTQTYLEILHNRYLHTDIEKPNAHAMANIQTSKAHSKICENYQELTFRQARQSISFEYDRKQTDFAFEKEISSMPSNENANMPYWNKQTACMAPMTFHESKSTKAATLHNTKTDINNDKPDRKYFETKLQSPSQDILADGYFVPPEKPIFNNPTKSENNSHATIEYLSATNMASSQEMGSRDTPNKPNVKVKYIATEPTDFEVYTRARNAKGNVVVSEKRSSARRLKTSDFKEVSTEGYTNSNHSTSISFEHVNESETNKSEQIYESKPRIKSTLEGNNRTARLFPENFKVTTVANTSRQMDEIPLNVSTEKVRNISGKDLKVPYPIVSEDSVAVGFTTKSICSSNRDKKHSTDKLEYPARDEEVFRCSTSTTKNISKPLASGTNTTRTESTSDRDLRGDGQVAVSGTRHITPSAAREEINATSASKHKNKVSVTNNSRHSIPDKADTSDSLTSARTIYIYQEKAHKATIITNQRVLSDTSEHSGNTLRKRCEEGNVKHSNQLNDTEAAGKESYRTLPMKNMIKEPFIEHTKYPQNNEIERKGCTDKHFPPDFCVRKLKPEPTKLSIPESHSENKTGESIPISALYYTDTDKTSHRRDTHRGSEIQ</sequence>
<feature type="compositionally biased region" description="Polar residues" evidence="1">
    <location>
        <begin position="655"/>
        <end position="671"/>
    </location>
</feature>
<evidence type="ECO:0000313" key="3">
    <source>
        <dbReference type="Proteomes" id="UP000828390"/>
    </source>
</evidence>
<organism evidence="2 3">
    <name type="scientific">Dreissena polymorpha</name>
    <name type="common">Zebra mussel</name>
    <name type="synonym">Mytilus polymorpha</name>
    <dbReference type="NCBI Taxonomy" id="45954"/>
    <lineage>
        <taxon>Eukaryota</taxon>
        <taxon>Metazoa</taxon>
        <taxon>Spiralia</taxon>
        <taxon>Lophotrochozoa</taxon>
        <taxon>Mollusca</taxon>
        <taxon>Bivalvia</taxon>
        <taxon>Autobranchia</taxon>
        <taxon>Heteroconchia</taxon>
        <taxon>Euheterodonta</taxon>
        <taxon>Imparidentia</taxon>
        <taxon>Neoheterodontei</taxon>
        <taxon>Myida</taxon>
        <taxon>Dreissenoidea</taxon>
        <taxon>Dreissenidae</taxon>
        <taxon>Dreissena</taxon>
    </lineage>
</organism>
<proteinExistence type="predicted"/>
<dbReference type="OrthoDB" id="6148233at2759"/>